<dbReference type="Gramene" id="KFK29705">
    <property type="protein sequence ID" value="KFK29705"/>
    <property type="gene ID" value="AALP_AA7G168400"/>
</dbReference>
<dbReference type="FunFam" id="3.40.50.300:FF:001002">
    <property type="entry name" value="Disease resistance protein (TIR-NBS-LRR class)"/>
    <property type="match status" value="1"/>
</dbReference>
<evidence type="ECO:0000256" key="6">
    <source>
        <dbReference type="ARBA" id="ARBA00023027"/>
    </source>
</evidence>
<dbReference type="InterPro" id="IPR044974">
    <property type="entry name" value="Disease_R_plants"/>
</dbReference>
<evidence type="ECO:0000256" key="4">
    <source>
        <dbReference type="ARBA" id="ARBA00022801"/>
    </source>
</evidence>
<dbReference type="InterPro" id="IPR000157">
    <property type="entry name" value="TIR_dom"/>
</dbReference>
<evidence type="ECO:0000256" key="2">
    <source>
        <dbReference type="ARBA" id="ARBA00022614"/>
    </source>
</evidence>
<evidence type="ECO:0000256" key="1">
    <source>
        <dbReference type="ARBA" id="ARBA00011982"/>
    </source>
</evidence>
<protein>
    <recommendedName>
        <fullName evidence="1">ADP-ribosyl cyclase/cyclic ADP-ribose hydrolase</fullName>
        <ecNumber evidence="1">3.2.2.6</ecNumber>
    </recommendedName>
</protein>
<dbReference type="GO" id="GO:0007165">
    <property type="term" value="P:signal transduction"/>
    <property type="evidence" value="ECO:0007669"/>
    <property type="project" value="InterPro"/>
</dbReference>
<dbReference type="PANTHER" id="PTHR11017">
    <property type="entry name" value="LEUCINE-RICH REPEAT-CONTAINING PROTEIN"/>
    <property type="match status" value="1"/>
</dbReference>
<dbReference type="Pfam" id="PF23282">
    <property type="entry name" value="WHD_ROQ1"/>
    <property type="match status" value="1"/>
</dbReference>
<dbReference type="EC" id="3.2.2.6" evidence="1"/>
<dbReference type="SMART" id="SM00382">
    <property type="entry name" value="AAA"/>
    <property type="match status" value="1"/>
</dbReference>
<accession>A0A087GIK3</accession>
<organism evidence="9 10">
    <name type="scientific">Arabis alpina</name>
    <name type="common">Alpine rock-cress</name>
    <dbReference type="NCBI Taxonomy" id="50452"/>
    <lineage>
        <taxon>Eukaryota</taxon>
        <taxon>Viridiplantae</taxon>
        <taxon>Streptophyta</taxon>
        <taxon>Embryophyta</taxon>
        <taxon>Tracheophyta</taxon>
        <taxon>Spermatophyta</taxon>
        <taxon>Magnoliopsida</taxon>
        <taxon>eudicotyledons</taxon>
        <taxon>Gunneridae</taxon>
        <taxon>Pentapetalae</taxon>
        <taxon>rosids</taxon>
        <taxon>malvids</taxon>
        <taxon>Brassicales</taxon>
        <taxon>Brassicaceae</taxon>
        <taxon>Arabideae</taxon>
        <taxon>Arabis</taxon>
    </lineage>
</organism>
<keyword evidence="5" id="KW-0611">Plant defense</keyword>
<dbReference type="OrthoDB" id="1077385at2759"/>
<dbReference type="Gene3D" id="3.80.10.10">
    <property type="entry name" value="Ribonuclease Inhibitor"/>
    <property type="match status" value="2"/>
</dbReference>
<evidence type="ECO:0000256" key="3">
    <source>
        <dbReference type="ARBA" id="ARBA00022737"/>
    </source>
</evidence>
<dbReference type="FunFam" id="3.40.50.10140:FF:000007">
    <property type="entry name" value="Disease resistance protein (TIR-NBS-LRR class)"/>
    <property type="match status" value="1"/>
</dbReference>
<dbReference type="PROSITE" id="PS50104">
    <property type="entry name" value="TIR"/>
    <property type="match status" value="1"/>
</dbReference>
<dbReference type="InterPro" id="IPR035897">
    <property type="entry name" value="Toll_tir_struct_dom_sf"/>
</dbReference>
<dbReference type="GO" id="GO:0061809">
    <property type="term" value="F:NAD+ nucleosidase activity, cyclic ADP-ribose generating"/>
    <property type="evidence" value="ECO:0007669"/>
    <property type="project" value="UniProtKB-EC"/>
</dbReference>
<dbReference type="Pfam" id="PF01582">
    <property type="entry name" value="TIR"/>
    <property type="match status" value="1"/>
</dbReference>
<dbReference type="InterPro" id="IPR032675">
    <property type="entry name" value="LRR_dom_sf"/>
</dbReference>
<dbReference type="SUPFAM" id="SSF52200">
    <property type="entry name" value="Toll/Interleukin receptor TIR domain"/>
    <property type="match status" value="1"/>
</dbReference>
<dbReference type="PRINTS" id="PR00364">
    <property type="entry name" value="DISEASERSIST"/>
</dbReference>
<dbReference type="AlphaFoldDB" id="A0A087GIK3"/>
<evidence type="ECO:0000259" key="8">
    <source>
        <dbReference type="PROSITE" id="PS50104"/>
    </source>
</evidence>
<dbReference type="SUPFAM" id="SSF46785">
    <property type="entry name" value="Winged helix' DNA-binding domain"/>
    <property type="match status" value="1"/>
</dbReference>
<dbReference type="Gene3D" id="1.10.8.430">
    <property type="entry name" value="Helical domain of apoptotic protease-activating factors"/>
    <property type="match status" value="1"/>
</dbReference>
<dbReference type="InterPro" id="IPR011713">
    <property type="entry name" value="Leu-rich_rpt_3"/>
</dbReference>
<dbReference type="SUPFAM" id="SSF52058">
    <property type="entry name" value="L domain-like"/>
    <property type="match status" value="1"/>
</dbReference>
<dbReference type="OMA" id="KEISWHI"/>
<dbReference type="CDD" id="cd00267">
    <property type="entry name" value="ABC_ATPase"/>
    <property type="match status" value="1"/>
</dbReference>
<dbReference type="InterPro" id="IPR002182">
    <property type="entry name" value="NB-ARC"/>
</dbReference>
<reference evidence="10" key="1">
    <citation type="journal article" date="2015" name="Nat. Plants">
        <title>Genome expansion of Arabis alpina linked with retrotransposition and reduced symmetric DNA methylation.</title>
        <authorList>
            <person name="Willing E.M."/>
            <person name="Rawat V."/>
            <person name="Mandakova T."/>
            <person name="Maumus F."/>
            <person name="James G.V."/>
            <person name="Nordstroem K.J."/>
            <person name="Becker C."/>
            <person name="Warthmann N."/>
            <person name="Chica C."/>
            <person name="Szarzynska B."/>
            <person name="Zytnicki M."/>
            <person name="Albani M.C."/>
            <person name="Kiefer C."/>
            <person name="Bergonzi S."/>
            <person name="Castaings L."/>
            <person name="Mateos J.L."/>
            <person name="Berns M.C."/>
            <person name="Bujdoso N."/>
            <person name="Piofczyk T."/>
            <person name="de Lorenzo L."/>
            <person name="Barrero-Sicilia C."/>
            <person name="Mateos I."/>
            <person name="Piednoel M."/>
            <person name="Hagmann J."/>
            <person name="Chen-Min-Tao R."/>
            <person name="Iglesias-Fernandez R."/>
            <person name="Schuster S.C."/>
            <person name="Alonso-Blanco C."/>
            <person name="Roudier F."/>
            <person name="Carbonero P."/>
            <person name="Paz-Ares J."/>
            <person name="Davis S.J."/>
            <person name="Pecinka A."/>
            <person name="Quesneville H."/>
            <person name="Colot V."/>
            <person name="Lysak M.A."/>
            <person name="Weigel D."/>
            <person name="Coupland G."/>
            <person name="Schneeberger K."/>
        </authorList>
    </citation>
    <scope>NUCLEOTIDE SEQUENCE [LARGE SCALE GENOMIC DNA]</scope>
    <source>
        <strain evidence="10">cv. Pajares</strain>
    </source>
</reference>
<dbReference type="SMART" id="SM00255">
    <property type="entry name" value="TIR"/>
    <property type="match status" value="1"/>
</dbReference>
<dbReference type="FunFam" id="3.80.10.10:FF:000386">
    <property type="entry name" value="Disease resistance protein RPS4"/>
    <property type="match status" value="1"/>
</dbReference>
<dbReference type="FunFam" id="1.10.8.430:FF:000002">
    <property type="entry name" value="Disease resistance protein (TIR-NBS-LRR class)"/>
    <property type="match status" value="1"/>
</dbReference>
<evidence type="ECO:0000256" key="7">
    <source>
        <dbReference type="ARBA" id="ARBA00047304"/>
    </source>
</evidence>
<feature type="domain" description="TIR" evidence="8">
    <location>
        <begin position="11"/>
        <end position="175"/>
    </location>
</feature>
<comment type="catalytic activity">
    <reaction evidence="7">
        <text>NAD(+) + H2O = ADP-D-ribose + nicotinamide + H(+)</text>
        <dbReference type="Rhea" id="RHEA:16301"/>
        <dbReference type="ChEBI" id="CHEBI:15377"/>
        <dbReference type="ChEBI" id="CHEBI:15378"/>
        <dbReference type="ChEBI" id="CHEBI:17154"/>
        <dbReference type="ChEBI" id="CHEBI:57540"/>
        <dbReference type="ChEBI" id="CHEBI:57967"/>
        <dbReference type="EC" id="3.2.2.6"/>
    </reaction>
    <physiologicalReaction direction="left-to-right" evidence="7">
        <dbReference type="Rhea" id="RHEA:16302"/>
    </physiologicalReaction>
</comment>
<dbReference type="InterPro" id="IPR027417">
    <property type="entry name" value="P-loop_NTPase"/>
</dbReference>
<dbReference type="SUPFAM" id="SSF52540">
    <property type="entry name" value="P-loop containing nucleoside triphosphate hydrolases"/>
    <property type="match status" value="1"/>
</dbReference>
<dbReference type="PANTHER" id="PTHR11017:SF520">
    <property type="entry name" value="ADP-RIBOSYL CYCLASE_CYCLIC ADP-RIBOSE HYDROLASE"/>
    <property type="match status" value="1"/>
</dbReference>
<sequence length="1022" mass="116084">MASSSSSSCNWECDVFPSFSGTDVRITFLSHLIRELDRKLIIVFKDNETERSRSLGPELKLAVRTSRIAVVVFSKNYASSSWCLNELLEIVKCKQEFGQIVIPIFYRLDPSHVRHQTGYFGKMFKKTCCNKTERVKIRWRKALTDVANILGYHSVTWDNEAKMIEEIVNNVFGKLLLTSSKDSEDFVGIENHIAKMILLLDFKCKQGRMVGICGSSGIGKTTIARVLFNRISRHFQGSVFVDRAFVSKSMGIYSRANPDDYNMKLHLQGNFLSEVLGIKDMKVFHLGAVGERLKNHNVLIFIDDLEDQVVLDTLVGHTHWFGRGSRIVVITKHMHLLRSHGIDHIYEVHLPSDGLALQMLCRSAFKQNYPPDGFMKLASESAVRAGNLPLALKVLGSYLRGRDKKEWMDMLLMFRNGQYGKIEEILKFCYNGLNNKNDEAIFRHIAFFNREKISDIKLLLADSELDVDNGLKNLAEKSLIHEKCNTVEMHSLVQEMGEDIIRTQSNEPGEREFLVDSKDICDVLQDITGTEKVLGMSLDMDETNGLHISEHAFQGLDNLQFLSLFTKKGDLGKESSLHLLERLDHFPRKLRLLHWELYPSTGMPREFHPEHLVKLQMQRSKVEKLWEGVHSLSALKEMDMWGSENLKEIPDLSMATNLETLNLGACSSLVELPSSVRYLNKLEMLDMSFCKNLEIIPANINLQSLSHLNLSGCSRLRGFPSLSTNISSLSLDQTGIEEVPGWIENFTQLRLISMRGCEKLWYVSLNISKLKHLETVDFSNCSVLIQANLSDSPSVKSSLPNDSIPRVELNFINCINLDQEALLQKLSVFKRLALSVLSGEEVPSYFTQRTTGTSLTNIPLLQTTLSQPFFRFMACAAVDSGSISISHFSFVIEVSCRFIDILGNHFGSAYWPLYLSTAPLGSHLVIFNCRLPLNEDNAYLAKRDYDHVDIQFHLMGDCSEFKLKGCGIRLCEDYTPSPDIAAHRQMKSTVDKKRRQMKSTETVQVKVKCGKTERPKKQIERM</sequence>
<name>A0A087GIK3_ARAAL</name>
<dbReference type="InterPro" id="IPR036390">
    <property type="entry name" value="WH_DNA-bd_sf"/>
</dbReference>
<keyword evidence="4" id="KW-0378">Hydrolase</keyword>
<dbReference type="InterPro" id="IPR045344">
    <property type="entry name" value="C-JID"/>
</dbReference>
<dbReference type="InterPro" id="IPR003593">
    <property type="entry name" value="AAA+_ATPase"/>
</dbReference>
<keyword evidence="2" id="KW-0433">Leucine-rich repeat</keyword>
<keyword evidence="6" id="KW-0520">NAD</keyword>
<dbReference type="Pfam" id="PF07725">
    <property type="entry name" value="LRR_3"/>
    <property type="match status" value="1"/>
</dbReference>
<dbReference type="Gene3D" id="3.40.50.10140">
    <property type="entry name" value="Toll/interleukin-1 receptor homology (TIR) domain"/>
    <property type="match status" value="1"/>
</dbReference>
<dbReference type="InterPro" id="IPR058192">
    <property type="entry name" value="WHD_ROQ1-like"/>
</dbReference>
<dbReference type="Gene3D" id="3.40.50.300">
    <property type="entry name" value="P-loop containing nucleotide triphosphate hydrolases"/>
    <property type="match status" value="1"/>
</dbReference>
<evidence type="ECO:0000313" key="9">
    <source>
        <dbReference type="EMBL" id="KFK29705.1"/>
    </source>
</evidence>
<dbReference type="InterPro" id="IPR042197">
    <property type="entry name" value="Apaf_helical"/>
</dbReference>
<proteinExistence type="predicted"/>
<evidence type="ECO:0000256" key="5">
    <source>
        <dbReference type="ARBA" id="ARBA00022821"/>
    </source>
</evidence>
<evidence type="ECO:0000313" key="10">
    <source>
        <dbReference type="Proteomes" id="UP000029120"/>
    </source>
</evidence>
<dbReference type="EMBL" id="CM002875">
    <property type="protein sequence ID" value="KFK29705.1"/>
    <property type="molecule type" value="Genomic_DNA"/>
</dbReference>
<dbReference type="Pfam" id="PF20160">
    <property type="entry name" value="C-JID"/>
    <property type="match status" value="1"/>
</dbReference>
<dbReference type="Proteomes" id="UP000029120">
    <property type="component" value="Chromosome 7"/>
</dbReference>
<keyword evidence="3" id="KW-0677">Repeat</keyword>
<dbReference type="Pfam" id="PF00931">
    <property type="entry name" value="NB-ARC"/>
    <property type="match status" value="1"/>
</dbReference>
<dbReference type="GO" id="GO:0006952">
    <property type="term" value="P:defense response"/>
    <property type="evidence" value="ECO:0007669"/>
    <property type="project" value="UniProtKB-KW"/>
</dbReference>
<dbReference type="GO" id="GO:0043531">
    <property type="term" value="F:ADP binding"/>
    <property type="evidence" value="ECO:0007669"/>
    <property type="project" value="InterPro"/>
</dbReference>
<keyword evidence="10" id="KW-1185">Reference proteome</keyword>
<gene>
    <name evidence="9" type="ordered locus">AALP_Aa7g168400</name>
</gene>